<gene>
    <name evidence="1" type="ORF">CD178_02573</name>
</gene>
<keyword evidence="2" id="KW-1185">Reference proteome</keyword>
<evidence type="ECO:0000313" key="2">
    <source>
        <dbReference type="Proteomes" id="UP000264120"/>
    </source>
</evidence>
<proteinExistence type="predicted"/>
<accession>A0A347WEM7</accession>
<reference evidence="1 2" key="1">
    <citation type="submission" date="2017-08" db="EMBL/GenBank/DDBJ databases">
        <title>Complete genome sequence of Gluconacetobacter saccharivorans CV1 isolated from Fermented Vinegar.</title>
        <authorList>
            <person name="Kim S.-Y."/>
        </authorList>
    </citation>
    <scope>NUCLEOTIDE SEQUENCE [LARGE SCALE GENOMIC DNA]</scope>
    <source>
        <strain evidence="1 2">CV1</strain>
    </source>
</reference>
<dbReference type="Proteomes" id="UP000264120">
    <property type="component" value="Chromosome"/>
</dbReference>
<evidence type="ECO:0000313" key="1">
    <source>
        <dbReference type="EMBL" id="AXY23320.1"/>
    </source>
</evidence>
<dbReference type="RefSeq" id="WP_180967461.1">
    <property type="nucleotide sequence ID" value="NZ_NKCY01000001.1"/>
</dbReference>
<name>A0A347WEM7_9PROT</name>
<dbReference type="EMBL" id="CP023036">
    <property type="protein sequence ID" value="AXY23320.1"/>
    <property type="molecule type" value="Genomic_DNA"/>
</dbReference>
<dbReference type="KEGG" id="ksc:CD178_02573"/>
<protein>
    <submittedName>
        <fullName evidence="1">Uncharacterized protein</fullName>
    </submittedName>
</protein>
<organism evidence="1 2">
    <name type="scientific">Komagataeibacter saccharivorans</name>
    <dbReference type="NCBI Taxonomy" id="265959"/>
    <lineage>
        <taxon>Bacteria</taxon>
        <taxon>Pseudomonadati</taxon>
        <taxon>Pseudomonadota</taxon>
        <taxon>Alphaproteobacteria</taxon>
        <taxon>Acetobacterales</taxon>
        <taxon>Acetobacteraceae</taxon>
        <taxon>Komagataeibacter</taxon>
    </lineage>
</organism>
<sequence length="53" mass="6307">MNIKSDSTPKPRKEPHEEWREALIHAWKNRRGYVRTHEGVSAMPEEGFIYDEP</sequence>
<dbReference type="AlphaFoldDB" id="A0A347WEM7"/>